<dbReference type="EMBL" id="KN832573">
    <property type="protein sequence ID" value="KII83990.1"/>
    <property type="molecule type" value="Genomic_DNA"/>
</dbReference>
<dbReference type="AlphaFoldDB" id="A0A0C9SWW9"/>
<gene>
    <name evidence="1" type="ORF">PLICRDRAFT_434887</name>
</gene>
<dbReference type="HOGENOM" id="CLU_2016213_0_0_1"/>
<dbReference type="Proteomes" id="UP000053263">
    <property type="component" value="Unassembled WGS sequence"/>
</dbReference>
<name>A0A0C9SWW9_PLICR</name>
<reference evidence="1 2" key="1">
    <citation type="submission" date="2014-06" db="EMBL/GenBank/DDBJ databases">
        <title>Evolutionary Origins and Diversification of the Mycorrhizal Mutualists.</title>
        <authorList>
            <consortium name="DOE Joint Genome Institute"/>
            <consortium name="Mycorrhizal Genomics Consortium"/>
            <person name="Kohler A."/>
            <person name="Kuo A."/>
            <person name="Nagy L.G."/>
            <person name="Floudas D."/>
            <person name="Copeland A."/>
            <person name="Barry K.W."/>
            <person name="Cichocki N."/>
            <person name="Veneault-Fourrey C."/>
            <person name="LaButti K."/>
            <person name="Lindquist E.A."/>
            <person name="Lipzen A."/>
            <person name="Lundell T."/>
            <person name="Morin E."/>
            <person name="Murat C."/>
            <person name="Riley R."/>
            <person name="Ohm R."/>
            <person name="Sun H."/>
            <person name="Tunlid A."/>
            <person name="Henrissat B."/>
            <person name="Grigoriev I.V."/>
            <person name="Hibbett D.S."/>
            <person name="Martin F."/>
        </authorList>
    </citation>
    <scope>NUCLEOTIDE SEQUENCE [LARGE SCALE GENOMIC DNA]</scope>
    <source>
        <strain evidence="1 2">FD-325 SS-3</strain>
    </source>
</reference>
<organism evidence="1 2">
    <name type="scientific">Plicaturopsis crispa FD-325 SS-3</name>
    <dbReference type="NCBI Taxonomy" id="944288"/>
    <lineage>
        <taxon>Eukaryota</taxon>
        <taxon>Fungi</taxon>
        <taxon>Dikarya</taxon>
        <taxon>Basidiomycota</taxon>
        <taxon>Agaricomycotina</taxon>
        <taxon>Agaricomycetes</taxon>
        <taxon>Agaricomycetidae</taxon>
        <taxon>Amylocorticiales</taxon>
        <taxon>Amylocorticiaceae</taxon>
        <taxon>Plicatura</taxon>
        <taxon>Plicaturopsis crispa</taxon>
    </lineage>
</organism>
<evidence type="ECO:0000313" key="1">
    <source>
        <dbReference type="EMBL" id="KII83990.1"/>
    </source>
</evidence>
<protein>
    <submittedName>
        <fullName evidence="1">Uncharacterized protein</fullName>
    </submittedName>
</protein>
<evidence type="ECO:0000313" key="2">
    <source>
        <dbReference type="Proteomes" id="UP000053263"/>
    </source>
</evidence>
<keyword evidence="2" id="KW-1185">Reference proteome</keyword>
<sequence>MRAGISALRIPGVVHVASARAYISPLVPDLESVVVSSCIPWARVRSAEASLMYLTVPRTWTRPHSILVAMSQSTQFSLAISLRLYDMQVQTPNYQCPRSIRYALADRACYVFTRTQKHSSFEP</sequence>
<accession>A0A0C9SWW9</accession>
<proteinExistence type="predicted"/>